<organism evidence="1 2">
    <name type="scientific">Paenibacillus provencensis</name>
    <dbReference type="NCBI Taxonomy" id="441151"/>
    <lineage>
        <taxon>Bacteria</taxon>
        <taxon>Bacillati</taxon>
        <taxon>Bacillota</taxon>
        <taxon>Bacilli</taxon>
        <taxon>Bacillales</taxon>
        <taxon>Paenibacillaceae</taxon>
        <taxon>Paenibacillus</taxon>
    </lineage>
</organism>
<comment type="caution">
    <text evidence="1">The sequence shown here is derived from an EMBL/GenBank/DDBJ whole genome shotgun (WGS) entry which is preliminary data.</text>
</comment>
<dbReference type="RefSeq" id="WP_251582083.1">
    <property type="nucleotide sequence ID" value="NZ_JBHTKX010000001.1"/>
</dbReference>
<reference evidence="2" key="1">
    <citation type="journal article" date="2019" name="Int. J. Syst. Evol. Microbiol.">
        <title>The Global Catalogue of Microorganisms (GCM) 10K type strain sequencing project: providing services to taxonomists for standard genome sequencing and annotation.</title>
        <authorList>
            <consortium name="The Broad Institute Genomics Platform"/>
            <consortium name="The Broad Institute Genome Sequencing Center for Infectious Disease"/>
            <person name="Wu L."/>
            <person name="Ma J."/>
        </authorList>
    </citation>
    <scope>NUCLEOTIDE SEQUENCE [LARGE SCALE GENOMIC DNA]</scope>
    <source>
        <strain evidence="2">CCUG 53519</strain>
    </source>
</reference>
<gene>
    <name evidence="1" type="ORF">ACFQ3J_13280</name>
</gene>
<sequence length="149" mass="16962">MTNQVKLSQYSAILLEHARRYGVTEEEILAALRTGDLTAFTKAEREHYSYETFLSYAKEHGEELERAIQDGYRITFNTNNGLKNWIAITFNLTPGKDFNAAEGLVDRLVLSEEQAEKLREALASNWHVAEESDTADGYIELTLRLRGMS</sequence>
<dbReference type="EMBL" id="JBHTKX010000001">
    <property type="protein sequence ID" value="MFD1129147.1"/>
    <property type="molecule type" value="Genomic_DNA"/>
</dbReference>
<evidence type="ECO:0000313" key="1">
    <source>
        <dbReference type="EMBL" id="MFD1129147.1"/>
    </source>
</evidence>
<protein>
    <submittedName>
        <fullName evidence="1">Uncharacterized protein</fullName>
    </submittedName>
</protein>
<evidence type="ECO:0000313" key="2">
    <source>
        <dbReference type="Proteomes" id="UP001597169"/>
    </source>
</evidence>
<name>A0ABW3PV66_9BACL</name>
<accession>A0ABW3PV66</accession>
<dbReference type="Proteomes" id="UP001597169">
    <property type="component" value="Unassembled WGS sequence"/>
</dbReference>
<keyword evidence="2" id="KW-1185">Reference proteome</keyword>
<proteinExistence type="predicted"/>